<evidence type="ECO:0000256" key="4">
    <source>
        <dbReference type="ARBA" id="ARBA00007434"/>
    </source>
</evidence>
<keyword evidence="8" id="KW-0539">Nucleus</keyword>
<evidence type="ECO:0000313" key="11">
    <source>
        <dbReference type="Proteomes" id="UP000054564"/>
    </source>
</evidence>
<dbReference type="PANTHER" id="PTHR13931">
    <property type="entry name" value="UBIQUITINATION FACTOR E4"/>
    <property type="match status" value="1"/>
</dbReference>
<comment type="subcellular location">
    <subcellularLocation>
        <location evidence="2">Cytoplasm</location>
    </subcellularLocation>
    <subcellularLocation>
        <location evidence="1">Nucleus</location>
    </subcellularLocation>
</comment>
<evidence type="ECO:0000256" key="8">
    <source>
        <dbReference type="ARBA" id="ARBA00023242"/>
    </source>
</evidence>
<accession>A0A0L0VRG9</accession>
<evidence type="ECO:0000259" key="9">
    <source>
        <dbReference type="PROSITE" id="PS51698"/>
    </source>
</evidence>
<dbReference type="InterPro" id="IPR003613">
    <property type="entry name" value="Ubox_domain"/>
</dbReference>
<dbReference type="GO" id="GO:0036503">
    <property type="term" value="P:ERAD pathway"/>
    <property type="evidence" value="ECO:0007669"/>
    <property type="project" value="InterPro"/>
</dbReference>
<evidence type="ECO:0000256" key="3">
    <source>
        <dbReference type="ARBA" id="ARBA00004906"/>
    </source>
</evidence>
<dbReference type="Pfam" id="PF10408">
    <property type="entry name" value="Ufd2P_core"/>
    <property type="match status" value="1"/>
</dbReference>
<dbReference type="AlphaFoldDB" id="A0A0L0VRG9"/>
<dbReference type="PANTHER" id="PTHR13931:SF2">
    <property type="entry name" value="UBIQUITIN CONJUGATION FACTOR E4 B"/>
    <property type="match status" value="1"/>
</dbReference>
<dbReference type="GO" id="GO:0000151">
    <property type="term" value="C:ubiquitin ligase complex"/>
    <property type="evidence" value="ECO:0007669"/>
    <property type="project" value="InterPro"/>
</dbReference>
<gene>
    <name evidence="10" type="ORF">PSTG_04995</name>
</gene>
<dbReference type="GO" id="GO:0006511">
    <property type="term" value="P:ubiquitin-dependent protein catabolic process"/>
    <property type="evidence" value="ECO:0007669"/>
    <property type="project" value="InterPro"/>
</dbReference>
<dbReference type="GO" id="GO:0005737">
    <property type="term" value="C:cytoplasm"/>
    <property type="evidence" value="ECO:0007669"/>
    <property type="project" value="UniProtKB-SubCell"/>
</dbReference>
<reference evidence="11" key="1">
    <citation type="submission" date="2014-03" db="EMBL/GenBank/DDBJ databases">
        <title>The Genome Sequence of Puccinia striiformis f. sp. tritici PST-78.</title>
        <authorList>
            <consortium name="The Broad Institute Genome Sequencing Platform"/>
            <person name="Cuomo C."/>
            <person name="Hulbert S."/>
            <person name="Chen X."/>
            <person name="Walker B."/>
            <person name="Young S.K."/>
            <person name="Zeng Q."/>
            <person name="Gargeya S."/>
            <person name="Fitzgerald M."/>
            <person name="Haas B."/>
            <person name="Abouelleil A."/>
            <person name="Alvarado L."/>
            <person name="Arachchi H.M."/>
            <person name="Berlin A.M."/>
            <person name="Chapman S.B."/>
            <person name="Goldberg J."/>
            <person name="Griggs A."/>
            <person name="Gujja S."/>
            <person name="Hansen M."/>
            <person name="Howarth C."/>
            <person name="Imamovic A."/>
            <person name="Larimer J."/>
            <person name="McCowan C."/>
            <person name="Montmayeur A."/>
            <person name="Murphy C."/>
            <person name="Neiman D."/>
            <person name="Pearson M."/>
            <person name="Priest M."/>
            <person name="Roberts A."/>
            <person name="Saif S."/>
            <person name="Shea T."/>
            <person name="Sisk P."/>
            <person name="Sykes S."/>
            <person name="Wortman J."/>
            <person name="Nusbaum C."/>
            <person name="Birren B."/>
        </authorList>
    </citation>
    <scope>NUCLEOTIDE SEQUENCE [LARGE SCALE GENOMIC DNA]</scope>
    <source>
        <strain evidence="11">race PST-78</strain>
    </source>
</reference>
<evidence type="ECO:0000256" key="6">
    <source>
        <dbReference type="ARBA" id="ARBA00022679"/>
    </source>
</evidence>
<dbReference type="PROSITE" id="PS51698">
    <property type="entry name" value="U_BOX"/>
    <property type="match status" value="1"/>
</dbReference>
<dbReference type="Pfam" id="PF04564">
    <property type="entry name" value="U-box"/>
    <property type="match status" value="1"/>
</dbReference>
<dbReference type="GO" id="GO:0000209">
    <property type="term" value="P:protein polyubiquitination"/>
    <property type="evidence" value="ECO:0007669"/>
    <property type="project" value="TreeGrafter"/>
</dbReference>
<evidence type="ECO:0000256" key="1">
    <source>
        <dbReference type="ARBA" id="ARBA00004123"/>
    </source>
</evidence>
<dbReference type="Proteomes" id="UP000054564">
    <property type="component" value="Unassembled WGS sequence"/>
</dbReference>
<dbReference type="EMBL" id="AJIL01000027">
    <property type="protein sequence ID" value="KNF01878.1"/>
    <property type="molecule type" value="Genomic_DNA"/>
</dbReference>
<proteinExistence type="inferred from homology"/>
<sequence length="146" mass="16776">MSCINSLSDKHYKKGLGKTTPRNWTTIPADLYLNLWDQRPFHEAIANDGRSYTKELFERANQITCKSNLKSTDQLDKLSKLVKKVEELRQSEANEELELSEIPEEFLDLLMCTLMKEPVILPTSKTTVNLSTIKQHFLSDATDPFN</sequence>
<dbReference type="Gene3D" id="3.30.40.10">
    <property type="entry name" value="Zinc/RING finger domain, C3HC4 (zinc finger)"/>
    <property type="match status" value="1"/>
</dbReference>
<keyword evidence="11" id="KW-1185">Reference proteome</keyword>
<dbReference type="InterPro" id="IPR019474">
    <property type="entry name" value="Ub_conjug_fac_E4_core"/>
</dbReference>
<protein>
    <recommendedName>
        <fullName evidence="9">U-box domain-containing protein</fullName>
    </recommendedName>
</protein>
<keyword evidence="7" id="KW-0833">Ubl conjugation pathway</keyword>
<comment type="pathway">
    <text evidence="3">Protein modification; protein ubiquitination.</text>
</comment>
<organism evidence="10 11">
    <name type="scientific">Puccinia striiformis f. sp. tritici PST-78</name>
    <dbReference type="NCBI Taxonomy" id="1165861"/>
    <lineage>
        <taxon>Eukaryota</taxon>
        <taxon>Fungi</taxon>
        <taxon>Dikarya</taxon>
        <taxon>Basidiomycota</taxon>
        <taxon>Pucciniomycotina</taxon>
        <taxon>Pucciniomycetes</taxon>
        <taxon>Pucciniales</taxon>
        <taxon>Pucciniaceae</taxon>
        <taxon>Puccinia</taxon>
    </lineage>
</organism>
<keyword evidence="6" id="KW-0808">Transferase</keyword>
<dbReference type="GO" id="GO:0034450">
    <property type="term" value="F:ubiquitin-ubiquitin ligase activity"/>
    <property type="evidence" value="ECO:0007669"/>
    <property type="project" value="InterPro"/>
</dbReference>
<comment type="similarity">
    <text evidence="4">Belongs to the ubiquitin conjugation factor E4 family.</text>
</comment>
<comment type="caution">
    <text evidence="10">The sequence shown here is derived from an EMBL/GenBank/DDBJ whole genome shotgun (WGS) entry which is preliminary data.</text>
</comment>
<evidence type="ECO:0000256" key="2">
    <source>
        <dbReference type="ARBA" id="ARBA00004496"/>
    </source>
</evidence>
<dbReference type="InterPro" id="IPR045132">
    <property type="entry name" value="UBE4"/>
</dbReference>
<dbReference type="InterPro" id="IPR013083">
    <property type="entry name" value="Znf_RING/FYVE/PHD"/>
</dbReference>
<feature type="domain" description="U-box" evidence="9">
    <location>
        <begin position="101"/>
        <end position="146"/>
    </location>
</feature>
<dbReference type="STRING" id="1165861.A0A0L0VRG9"/>
<evidence type="ECO:0000256" key="5">
    <source>
        <dbReference type="ARBA" id="ARBA00022490"/>
    </source>
</evidence>
<dbReference type="GO" id="GO:0005634">
    <property type="term" value="C:nucleus"/>
    <property type="evidence" value="ECO:0007669"/>
    <property type="project" value="UniProtKB-SubCell"/>
</dbReference>
<dbReference type="SUPFAM" id="SSF57850">
    <property type="entry name" value="RING/U-box"/>
    <property type="match status" value="1"/>
</dbReference>
<name>A0A0L0VRG9_9BASI</name>
<keyword evidence="5" id="KW-0963">Cytoplasm</keyword>
<evidence type="ECO:0000313" key="10">
    <source>
        <dbReference type="EMBL" id="KNF01878.1"/>
    </source>
</evidence>
<dbReference type="UniPathway" id="UPA00143"/>
<evidence type="ECO:0000256" key="7">
    <source>
        <dbReference type="ARBA" id="ARBA00022786"/>
    </source>
</evidence>